<organism evidence="1 2">
    <name type="scientific">Thermoflexus hugenholtzii JAD2</name>
    <dbReference type="NCBI Taxonomy" id="877466"/>
    <lineage>
        <taxon>Bacteria</taxon>
        <taxon>Bacillati</taxon>
        <taxon>Chloroflexota</taxon>
        <taxon>Thermoflexia</taxon>
        <taxon>Thermoflexales</taxon>
        <taxon>Thermoflexaceae</taxon>
        <taxon>Thermoflexus</taxon>
    </lineage>
</organism>
<reference evidence="2" key="1">
    <citation type="submission" date="2017-06" db="EMBL/GenBank/DDBJ databases">
        <authorList>
            <person name="Varghese N."/>
            <person name="Submissions S."/>
        </authorList>
    </citation>
    <scope>NUCLEOTIDE SEQUENCE [LARGE SCALE GENOMIC DNA]</scope>
    <source>
        <strain evidence="2">JAD2</strain>
    </source>
</reference>
<dbReference type="RefSeq" id="WP_088572293.1">
    <property type="nucleotide sequence ID" value="NZ_FYEK01000072.1"/>
</dbReference>
<protein>
    <submittedName>
        <fullName evidence="1">Uncharacterized protein</fullName>
    </submittedName>
</protein>
<dbReference type="InterPro" id="IPR036390">
    <property type="entry name" value="WH_DNA-bd_sf"/>
</dbReference>
<dbReference type="InParanoid" id="A0A212RPB5"/>
<dbReference type="AlphaFoldDB" id="A0A212RPB5"/>
<sequence>MSAQASALHNRLRREILQALQRRGAALPIELAALTLSFVDEIRPVLEELEAEGLIELRNVRGGPLVALTARGREQLRHLS</sequence>
<gene>
    <name evidence="1" type="ORF">SAMN02746019_00017800</name>
</gene>
<evidence type="ECO:0000313" key="2">
    <source>
        <dbReference type="Proteomes" id="UP000197025"/>
    </source>
</evidence>
<keyword evidence="2" id="KW-1185">Reference proteome</keyword>
<dbReference type="InterPro" id="IPR036388">
    <property type="entry name" value="WH-like_DNA-bd_sf"/>
</dbReference>
<evidence type="ECO:0000313" key="1">
    <source>
        <dbReference type="EMBL" id="SNB74276.1"/>
    </source>
</evidence>
<name>A0A212RPB5_9CHLR</name>
<dbReference type="Gene3D" id="1.10.10.10">
    <property type="entry name" value="Winged helix-like DNA-binding domain superfamily/Winged helix DNA-binding domain"/>
    <property type="match status" value="1"/>
</dbReference>
<dbReference type="EMBL" id="FYEK01000072">
    <property type="protein sequence ID" value="SNB74276.1"/>
    <property type="molecule type" value="Genomic_DNA"/>
</dbReference>
<proteinExistence type="predicted"/>
<dbReference type="Proteomes" id="UP000197025">
    <property type="component" value="Unassembled WGS sequence"/>
</dbReference>
<accession>A0A212RPB5</accession>
<dbReference type="SUPFAM" id="SSF46785">
    <property type="entry name" value="Winged helix' DNA-binding domain"/>
    <property type="match status" value="1"/>
</dbReference>